<evidence type="ECO:0000256" key="18">
    <source>
        <dbReference type="RuleBase" id="RU003750"/>
    </source>
</evidence>
<feature type="binding site" evidence="17">
    <location>
        <position position="66"/>
    </location>
    <ligand>
        <name>Mg(2+)</name>
        <dbReference type="ChEBI" id="CHEBI:18420"/>
        <label>1</label>
    </ligand>
</feature>
<comment type="subunit">
    <text evidence="5 17">Homodimer.</text>
</comment>
<evidence type="ECO:0000256" key="7">
    <source>
        <dbReference type="ARBA" id="ARBA00022679"/>
    </source>
</evidence>
<keyword evidence="20" id="KW-1185">Reference proteome</keyword>
<dbReference type="EMBL" id="JACHMK010000001">
    <property type="protein sequence ID" value="MBB6334772.1"/>
    <property type="molecule type" value="Genomic_DNA"/>
</dbReference>
<gene>
    <name evidence="19" type="ORF">HD592_001337</name>
</gene>
<feature type="binding site" evidence="17">
    <location>
        <position position="66"/>
    </location>
    <ligand>
        <name>Mg(2+)</name>
        <dbReference type="ChEBI" id="CHEBI:18420"/>
        <label>2</label>
    </ligand>
</feature>
<feature type="binding site" evidence="17">
    <location>
        <position position="69"/>
    </location>
    <ligand>
        <name>Mg(2+)</name>
        <dbReference type="ChEBI" id="CHEBI:18420"/>
        <label>1</label>
    </ligand>
</feature>
<evidence type="ECO:0000256" key="1">
    <source>
        <dbReference type="ARBA" id="ARBA00004651"/>
    </source>
</evidence>
<feature type="binding site" evidence="17">
    <location>
        <position position="74"/>
    </location>
    <ligand>
        <name>a CDP-1,2-diacyl-sn-glycerol</name>
        <dbReference type="ChEBI" id="CHEBI:58332"/>
    </ligand>
</feature>
<keyword evidence="17" id="KW-0444">Lipid biosynthesis</keyword>
<reference evidence="19" key="1">
    <citation type="submission" date="2020-08" db="EMBL/GenBank/DDBJ databases">
        <title>Sequencing the genomes of 1000 actinobacteria strains.</title>
        <authorList>
            <person name="Klenk H.-P."/>
        </authorList>
    </citation>
    <scope>NUCLEOTIDE SEQUENCE</scope>
    <source>
        <strain evidence="19">DSM 10695</strain>
    </source>
</reference>
<keyword evidence="6 17" id="KW-1003">Cell membrane</keyword>
<evidence type="ECO:0000256" key="6">
    <source>
        <dbReference type="ARBA" id="ARBA00022475"/>
    </source>
</evidence>
<evidence type="ECO:0000256" key="4">
    <source>
        <dbReference type="ARBA" id="ARBA00010441"/>
    </source>
</evidence>
<protein>
    <recommendedName>
        <fullName evidence="14 17">Phosphatidylinositol phosphate synthase</fullName>
        <shortName evidence="17">PIP synthase</shortName>
        <ecNumber evidence="17">2.7.8.-</ecNumber>
    </recommendedName>
    <alternativeName>
        <fullName evidence="15 17">CDP-diacylglycerol--D-myo-inositol-3-phosphate 3-phosphatidyltransferase</fullName>
    </alternativeName>
</protein>
<dbReference type="NCBIfam" id="NF045883">
    <property type="entry name" value="PIPSynth"/>
    <property type="match status" value="1"/>
</dbReference>
<evidence type="ECO:0000256" key="13">
    <source>
        <dbReference type="ARBA" id="ARBA00023935"/>
    </source>
</evidence>
<feature type="binding site" evidence="17">
    <location>
        <begin position="29"/>
        <end position="32"/>
    </location>
    <ligand>
        <name>a CDP-1,2-diacyl-sn-glycerol</name>
        <dbReference type="ChEBI" id="CHEBI:58332"/>
    </ligand>
</feature>
<dbReference type="PROSITE" id="PS00379">
    <property type="entry name" value="CDP_ALCOHOL_P_TRANSF"/>
    <property type="match status" value="1"/>
</dbReference>
<dbReference type="GO" id="GO:0016780">
    <property type="term" value="F:phosphotransferase activity, for other substituted phosphate groups"/>
    <property type="evidence" value="ECO:0007669"/>
    <property type="project" value="UniProtKB-UniRule"/>
</dbReference>
<comment type="catalytic activity">
    <reaction evidence="13 17">
        <text>1,2-di-(9Z-octadecenoyl)-sn-glycero-3-cytidine-5'-diphosphate + 1D-myo-inositol 3-phosphate = 1,2-di-(9Z-octadecenoyl)-sn-glycero-3-phospho-(1D-myo-inositol-3-phosphate) + CMP + H(+)</text>
        <dbReference type="Rhea" id="RHEA:61216"/>
        <dbReference type="ChEBI" id="CHEBI:15378"/>
        <dbReference type="ChEBI" id="CHEBI:58401"/>
        <dbReference type="ChEBI" id="CHEBI:60377"/>
        <dbReference type="ChEBI" id="CHEBI:85356"/>
        <dbReference type="ChEBI" id="CHEBI:144472"/>
    </reaction>
</comment>
<evidence type="ECO:0000256" key="3">
    <source>
        <dbReference type="ARBA" id="ARBA00005189"/>
    </source>
</evidence>
<name>A0A923E4Q9_9ACTO</name>
<dbReference type="Pfam" id="PF01066">
    <property type="entry name" value="CDP-OH_P_transf"/>
    <property type="match status" value="1"/>
</dbReference>
<evidence type="ECO:0000313" key="20">
    <source>
        <dbReference type="Proteomes" id="UP000617426"/>
    </source>
</evidence>
<comment type="function">
    <text evidence="17">Catalyzes the conjugation of the 1'-hydroxyl group of D-myo-inositol-3-phosphate (also named L-myo-inositol-1-phosphate) with a lipid tail of cytidine diphosphate diacylglycerol (CDP-DAG), forming phosphatidylinositol phosphate (PIP) and CMP. PIP is a precursor of phosphatidylinositol (PI) which is an essential lipid required for cell wall formation.</text>
</comment>
<comment type="pathway">
    <text evidence="2 17">Phospholipid metabolism; phosphatidylinositol phosphate biosynthesis.</text>
</comment>
<dbReference type="InterPro" id="IPR043130">
    <property type="entry name" value="CDP-OH_PTrfase_TM_dom"/>
</dbReference>
<feature type="transmembrane region" description="Helical" evidence="17">
    <location>
        <begin position="157"/>
        <end position="173"/>
    </location>
</feature>
<keyword evidence="12 17" id="KW-0472">Membrane</keyword>
<feature type="binding site" evidence="17">
    <location>
        <position position="91"/>
    </location>
    <ligand>
        <name>Mg(2+)</name>
        <dbReference type="ChEBI" id="CHEBI:18420"/>
        <label>2</label>
    </ligand>
</feature>
<dbReference type="InterPro" id="IPR000462">
    <property type="entry name" value="CDP-OH_P_trans"/>
</dbReference>
<comment type="similarity">
    <text evidence="4 17 18">Belongs to the CDP-alcohol phosphatidyltransferase class-I family.</text>
</comment>
<comment type="cofactor">
    <cofactor evidence="17">
        <name>Mg(2+)</name>
        <dbReference type="ChEBI" id="CHEBI:18420"/>
    </cofactor>
    <text evidence="17">Contains a di-nuclear catalytic Mg(2+) center.</text>
</comment>
<evidence type="ECO:0000256" key="10">
    <source>
        <dbReference type="ARBA" id="ARBA00022842"/>
    </source>
</evidence>
<evidence type="ECO:0000256" key="17">
    <source>
        <dbReference type="HAMAP-Rule" id="MF_02241"/>
    </source>
</evidence>
<feature type="transmembrane region" description="Helical" evidence="17">
    <location>
        <begin position="179"/>
        <end position="198"/>
    </location>
</feature>
<comment type="pathway">
    <text evidence="3">Lipid metabolism.</text>
</comment>
<accession>A0A923E4Q9</accession>
<sequence length="220" mass="22965">MLGNHGRSVTKAVFTPLARVLARAGVTPNQVTIAGTLASVAVAVSTLPFGHVWEGALLLGIVLFGDSVDGTLARMTTGGSRFGAFLDSTLDRLSDGAVFASLTAWAIFSFPEGAARTWAIVAGLAAIIGAGTVPYARARAESIGIEAKLGIAERTDRLIAALLGGLLADWGWGEWWLTAGLGWVALGSFITVVQRIVFTAAEASRRERESADPGAERERS</sequence>
<dbReference type="HAMAP" id="MF_02241">
    <property type="entry name" value="PIP_synthase"/>
    <property type="match status" value="1"/>
</dbReference>
<comment type="catalytic activity">
    <reaction evidence="16 17">
        <text>a CDP-1,2-diacyl-sn-glycerol + 1D-myo-inositol 3-phosphate = a 1,2-diacyl-sn-glycero-3-phospho-(1D-myo-inositol-3-phosphate) + CMP + H(+)</text>
        <dbReference type="Rhea" id="RHEA:60504"/>
        <dbReference type="ChEBI" id="CHEBI:15378"/>
        <dbReference type="ChEBI" id="CHEBI:58088"/>
        <dbReference type="ChEBI" id="CHEBI:58332"/>
        <dbReference type="ChEBI" id="CHEBI:58401"/>
        <dbReference type="ChEBI" id="CHEBI:60377"/>
    </reaction>
</comment>
<keyword evidence="10 17" id="KW-0460">Magnesium</keyword>
<feature type="binding site" evidence="17">
    <location>
        <position position="70"/>
    </location>
    <ligand>
        <name>a CDP-1,2-diacyl-sn-glycerol</name>
        <dbReference type="ChEBI" id="CHEBI:58332"/>
    </ligand>
</feature>
<dbReference type="Proteomes" id="UP000617426">
    <property type="component" value="Unassembled WGS sequence"/>
</dbReference>
<dbReference type="EC" id="2.7.8.-" evidence="17"/>
<feature type="binding site" evidence="17">
    <location>
        <position position="80"/>
    </location>
    <ligand>
        <name>a CDP-1,2-diacyl-sn-glycerol</name>
        <dbReference type="ChEBI" id="CHEBI:58332"/>
    </ligand>
</feature>
<comment type="caution">
    <text evidence="17">Lacks conserved residue(s) required for the propagation of feature annotation.</text>
</comment>
<evidence type="ECO:0000256" key="2">
    <source>
        <dbReference type="ARBA" id="ARBA00004805"/>
    </source>
</evidence>
<keyword evidence="17" id="KW-0443">Lipid metabolism</keyword>
<dbReference type="Gene3D" id="1.20.120.1760">
    <property type="match status" value="1"/>
</dbReference>
<feature type="transmembrane region" description="Helical" evidence="17">
    <location>
        <begin position="117"/>
        <end position="136"/>
    </location>
</feature>
<dbReference type="GO" id="GO:0008654">
    <property type="term" value="P:phospholipid biosynthetic process"/>
    <property type="evidence" value="ECO:0007669"/>
    <property type="project" value="UniProtKB-UniRule"/>
</dbReference>
<comment type="caution">
    <text evidence="19">The sequence shown here is derived from an EMBL/GenBank/DDBJ whole genome shotgun (WGS) entry which is preliminary data.</text>
</comment>
<dbReference type="GO" id="GO:0005886">
    <property type="term" value="C:plasma membrane"/>
    <property type="evidence" value="ECO:0007669"/>
    <property type="project" value="UniProtKB-SubCell"/>
</dbReference>
<dbReference type="GO" id="GO:0000287">
    <property type="term" value="F:magnesium ion binding"/>
    <property type="evidence" value="ECO:0007669"/>
    <property type="project" value="UniProtKB-UniRule"/>
</dbReference>
<dbReference type="AlphaFoldDB" id="A0A923E4Q9"/>
<feature type="binding site" evidence="17">
    <location>
        <position position="87"/>
    </location>
    <ligand>
        <name>Mg(2+)</name>
        <dbReference type="ChEBI" id="CHEBI:18420"/>
        <label>2</label>
    </ligand>
</feature>
<evidence type="ECO:0000256" key="16">
    <source>
        <dbReference type="ARBA" id="ARBA00048865"/>
    </source>
</evidence>
<proteinExistence type="inferred from homology"/>
<keyword evidence="11 17" id="KW-1133">Transmembrane helix</keyword>
<evidence type="ECO:0000256" key="9">
    <source>
        <dbReference type="ARBA" id="ARBA00022723"/>
    </source>
</evidence>
<comment type="subcellular location">
    <subcellularLocation>
        <location evidence="1 17">Cell membrane</location>
        <topology evidence="1 17">Multi-pass membrane protein</topology>
    </subcellularLocation>
</comment>
<keyword evidence="17" id="KW-1208">Phospholipid metabolism</keyword>
<evidence type="ECO:0000256" key="14">
    <source>
        <dbReference type="ARBA" id="ARBA00024082"/>
    </source>
</evidence>
<dbReference type="RefSeq" id="WP_184452750.1">
    <property type="nucleotide sequence ID" value="NZ_JACHMK010000001.1"/>
</dbReference>
<feature type="binding site" evidence="17">
    <location>
        <position position="87"/>
    </location>
    <ligand>
        <name>Mg(2+)</name>
        <dbReference type="ChEBI" id="CHEBI:18420"/>
        <label>1</label>
    </ligand>
</feature>
<keyword evidence="17" id="KW-0594">Phospholipid biosynthesis</keyword>
<evidence type="ECO:0000256" key="12">
    <source>
        <dbReference type="ARBA" id="ARBA00023136"/>
    </source>
</evidence>
<keyword evidence="8 17" id="KW-0812">Transmembrane</keyword>
<evidence type="ECO:0000256" key="8">
    <source>
        <dbReference type="ARBA" id="ARBA00022692"/>
    </source>
</evidence>
<evidence type="ECO:0000256" key="15">
    <source>
        <dbReference type="ARBA" id="ARBA00033137"/>
    </source>
</evidence>
<evidence type="ECO:0000313" key="19">
    <source>
        <dbReference type="EMBL" id="MBB6334772.1"/>
    </source>
</evidence>
<evidence type="ECO:0000256" key="11">
    <source>
        <dbReference type="ARBA" id="ARBA00022989"/>
    </source>
</evidence>
<feature type="active site" description="Proton acceptor" evidence="17">
    <location>
        <position position="91"/>
    </location>
</feature>
<organism evidence="19 20">
    <name type="scientific">Schaalia hyovaginalis</name>
    <dbReference type="NCBI Taxonomy" id="29316"/>
    <lineage>
        <taxon>Bacteria</taxon>
        <taxon>Bacillati</taxon>
        <taxon>Actinomycetota</taxon>
        <taxon>Actinomycetes</taxon>
        <taxon>Actinomycetales</taxon>
        <taxon>Actinomycetaceae</taxon>
        <taxon>Schaalia</taxon>
    </lineage>
</organism>
<keyword evidence="7 17" id="KW-0808">Transferase</keyword>
<dbReference type="InterPro" id="IPR048254">
    <property type="entry name" value="CDP_ALCOHOL_P_TRANSF_CS"/>
</dbReference>
<dbReference type="InterPro" id="IPR044268">
    <property type="entry name" value="PIP_synthase_PgsA1"/>
</dbReference>
<evidence type="ECO:0000256" key="5">
    <source>
        <dbReference type="ARBA" id="ARBA00011738"/>
    </source>
</evidence>
<keyword evidence="9 17" id="KW-0479">Metal-binding</keyword>